<dbReference type="STRING" id="455432.AWN90_23570"/>
<reference evidence="1 2" key="1">
    <citation type="submission" date="2016-04" db="EMBL/GenBank/DDBJ databases">
        <authorList>
            <person name="Evans L.H."/>
            <person name="Alamgir A."/>
            <person name="Owens N."/>
            <person name="Weber N.D."/>
            <person name="Virtaneva K."/>
            <person name="Barbian K."/>
            <person name="Babar A."/>
            <person name="Rosenke K."/>
        </authorList>
    </citation>
    <scope>NUCLEOTIDE SEQUENCE [LARGE SCALE GENOMIC DNA]</scope>
    <source>
        <strain evidence="1 2">IFM 0406</strain>
    </source>
</reference>
<proteinExistence type="predicted"/>
<name>A0A164P1B4_9NOCA</name>
<accession>A0A164P1B4</accession>
<dbReference type="AlphaFoldDB" id="A0A164P1B4"/>
<comment type="caution">
    <text evidence="1">The sequence shown here is derived from an EMBL/GenBank/DDBJ whole genome shotgun (WGS) entry which is preliminary data.</text>
</comment>
<organism evidence="1 2">
    <name type="scientific">Nocardia terpenica</name>
    <dbReference type="NCBI Taxonomy" id="455432"/>
    <lineage>
        <taxon>Bacteria</taxon>
        <taxon>Bacillati</taxon>
        <taxon>Actinomycetota</taxon>
        <taxon>Actinomycetes</taxon>
        <taxon>Mycobacteriales</taxon>
        <taxon>Nocardiaceae</taxon>
        <taxon>Nocardia</taxon>
    </lineage>
</organism>
<sequence>MTRHSGEIPDVRDWLCRIEDAAGSGYHVEREPNPPYGWNLIDPAGAVICSGTLDRLEQWVVRRNTDPDQ</sequence>
<protein>
    <submittedName>
        <fullName evidence="1">Uncharacterized protein</fullName>
    </submittedName>
</protein>
<dbReference type="EMBL" id="LWGR01000004">
    <property type="protein sequence ID" value="KZM74987.1"/>
    <property type="molecule type" value="Genomic_DNA"/>
</dbReference>
<evidence type="ECO:0000313" key="1">
    <source>
        <dbReference type="EMBL" id="KZM74987.1"/>
    </source>
</evidence>
<dbReference type="RefSeq" id="WP_067587013.1">
    <property type="nucleotide sequence ID" value="NZ_JABMCZ010000005.1"/>
</dbReference>
<evidence type="ECO:0000313" key="2">
    <source>
        <dbReference type="Proteomes" id="UP000076512"/>
    </source>
</evidence>
<dbReference type="Proteomes" id="UP000076512">
    <property type="component" value="Unassembled WGS sequence"/>
</dbReference>
<dbReference type="OrthoDB" id="4569605at2"/>
<gene>
    <name evidence="1" type="ORF">AWN90_23570</name>
</gene>
<keyword evidence="2" id="KW-1185">Reference proteome</keyword>